<dbReference type="AlphaFoldDB" id="H3A9Q8"/>
<dbReference type="InterPro" id="IPR003191">
    <property type="entry name" value="Guanylate-bd/ATL_C"/>
</dbReference>
<dbReference type="eggNOG" id="KOG2037">
    <property type="taxonomic scope" value="Eukaryota"/>
</dbReference>
<organism evidence="7 8">
    <name type="scientific">Latimeria chalumnae</name>
    <name type="common">Coelacanth</name>
    <dbReference type="NCBI Taxonomy" id="7897"/>
    <lineage>
        <taxon>Eukaryota</taxon>
        <taxon>Metazoa</taxon>
        <taxon>Chordata</taxon>
        <taxon>Craniata</taxon>
        <taxon>Vertebrata</taxon>
        <taxon>Euteleostomi</taxon>
        <taxon>Coelacanthiformes</taxon>
        <taxon>Coelacanthidae</taxon>
        <taxon>Latimeria</taxon>
    </lineage>
</organism>
<keyword evidence="1" id="KW-0547">Nucleotide-binding</keyword>
<dbReference type="InterPro" id="IPR015894">
    <property type="entry name" value="Guanylate-bd_N"/>
</dbReference>
<evidence type="ECO:0000256" key="1">
    <source>
        <dbReference type="ARBA" id="ARBA00022741"/>
    </source>
</evidence>
<proteinExistence type="inferred from homology"/>
<sequence>VNGISRWSFRELNLVTELTEVIQVRAGKEENGQDFEKFFPDFLWTIRDFDLQLEHKGKKITEDQYLFFVIKSFTGKSKRAKEHNSPRRCIKKYFPSRKCIIFPQPTQSRNLGNLESISERSLDQEFLMVTEKFCSYVYQKAKPKTFQGHLVDSKLFGTFLKVYIDCIHSGNVPCLESTYRTLAERENKKAAEEAVKYYRESMDKIQFPTESIFELSEYHRNYEKEAIDVYMRRSITGSERSFKELMVHVLLNKSGTFHLNYYWKANSSVPSTLEVHRKRQEKHISTTTLVNGHNLRKTLLDEAEKKYLSIPRKGPKAEEMLKEFDAMKSNERNILQMDQSLSKKQKEVTAEERKVIKREKKAKAERQNKEALERLSLDLTKTYEENLQKMKNKIEEDHEILKQDYEAILARRLIHQRELLNEGFQAEAEKLQKEIEDLREESQKLKEGTDS</sequence>
<evidence type="ECO:0000256" key="4">
    <source>
        <dbReference type="PROSITE-ProRule" id="PRU01052"/>
    </source>
</evidence>
<evidence type="ECO:0000256" key="2">
    <source>
        <dbReference type="ARBA" id="ARBA00022801"/>
    </source>
</evidence>
<dbReference type="HOGENOM" id="CLU_018608_0_0_1"/>
<feature type="coiled-coil region" evidence="5">
    <location>
        <begin position="354"/>
        <end position="448"/>
    </location>
</feature>
<dbReference type="EMBL" id="AFYH01236491">
    <property type="status" value="NOT_ANNOTATED_CDS"/>
    <property type="molecule type" value="Genomic_DNA"/>
</dbReference>
<dbReference type="InterPro" id="IPR027417">
    <property type="entry name" value="P-loop_NTPase"/>
</dbReference>
<dbReference type="Gene3D" id="3.40.50.300">
    <property type="entry name" value="P-loop containing nucleotide triphosphate hydrolases"/>
    <property type="match status" value="1"/>
</dbReference>
<name>H3A9Q8_LATCH</name>
<dbReference type="EMBL" id="AFYH01236492">
    <property type="status" value="NOT_ANNOTATED_CDS"/>
    <property type="molecule type" value="Genomic_DNA"/>
</dbReference>
<dbReference type="Gene3D" id="1.20.1000.10">
    <property type="entry name" value="Guanylate-binding protein, C-terminal domain"/>
    <property type="match status" value="1"/>
</dbReference>
<dbReference type="InterPro" id="IPR036543">
    <property type="entry name" value="Guanylate-bd_C_sf"/>
</dbReference>
<keyword evidence="8" id="KW-1185">Reference proteome</keyword>
<dbReference type="GeneTree" id="ENSGT00940000154265"/>
<dbReference type="Proteomes" id="UP000008672">
    <property type="component" value="Unassembled WGS sequence"/>
</dbReference>
<dbReference type="PROSITE" id="PS51715">
    <property type="entry name" value="G_GB1_RHD3"/>
    <property type="match status" value="1"/>
</dbReference>
<evidence type="ECO:0000256" key="5">
    <source>
        <dbReference type="SAM" id="Coils"/>
    </source>
</evidence>
<dbReference type="GO" id="GO:0003924">
    <property type="term" value="F:GTPase activity"/>
    <property type="evidence" value="ECO:0007669"/>
    <property type="project" value="InterPro"/>
</dbReference>
<keyword evidence="2" id="KW-0378">Hydrolase</keyword>
<dbReference type="Pfam" id="PF02263">
    <property type="entry name" value="GBP"/>
    <property type="match status" value="1"/>
</dbReference>
<accession>H3A9Q8</accession>
<reference evidence="8" key="1">
    <citation type="submission" date="2011-08" db="EMBL/GenBank/DDBJ databases">
        <title>The draft genome of Latimeria chalumnae.</title>
        <authorList>
            <person name="Di Palma F."/>
            <person name="Alfoldi J."/>
            <person name="Johnson J."/>
            <person name="Berlin A."/>
            <person name="Gnerre S."/>
            <person name="Jaffe D."/>
            <person name="MacCallum I."/>
            <person name="Young S."/>
            <person name="Walker B.J."/>
            <person name="Lander E."/>
            <person name="Lindblad-Toh K."/>
        </authorList>
    </citation>
    <scope>NUCLEOTIDE SEQUENCE [LARGE SCALE GENOMIC DNA]</scope>
    <source>
        <strain evidence="8">Wild caught</strain>
    </source>
</reference>
<evidence type="ECO:0000313" key="8">
    <source>
        <dbReference type="Proteomes" id="UP000008672"/>
    </source>
</evidence>
<dbReference type="Pfam" id="PF02841">
    <property type="entry name" value="GBP_C"/>
    <property type="match status" value="1"/>
</dbReference>
<evidence type="ECO:0000256" key="3">
    <source>
        <dbReference type="ARBA" id="ARBA00023134"/>
    </source>
</evidence>
<dbReference type="GO" id="GO:0005525">
    <property type="term" value="F:GTP binding"/>
    <property type="evidence" value="ECO:0007669"/>
    <property type="project" value="UniProtKB-KW"/>
</dbReference>
<comment type="similarity">
    <text evidence="4">Belongs to the TRAFAC class dynamin-like GTPase superfamily. GB1/RHD3 GTPase family.</text>
</comment>
<dbReference type="InParanoid" id="H3A9Q8"/>
<keyword evidence="5" id="KW-0175">Coiled coil</keyword>
<dbReference type="PANTHER" id="PTHR10751">
    <property type="entry name" value="GUANYLATE BINDING PROTEIN"/>
    <property type="match status" value="1"/>
</dbReference>
<dbReference type="SUPFAM" id="SSF52540">
    <property type="entry name" value="P-loop containing nucleoside triphosphate hydrolases"/>
    <property type="match status" value="1"/>
</dbReference>
<dbReference type="Ensembl" id="ENSLACT00000006432.1">
    <property type="protein sequence ID" value="ENSLACP00000006379.1"/>
    <property type="gene ID" value="ENSLACG00000005661.1"/>
</dbReference>
<feature type="domain" description="GB1/RHD3-type G" evidence="6">
    <location>
        <begin position="1"/>
        <end position="142"/>
    </location>
</feature>
<dbReference type="OMA" id="WISFNEL"/>
<protein>
    <recommendedName>
        <fullName evidence="6">GB1/RHD3-type G domain-containing protein</fullName>
    </recommendedName>
</protein>
<dbReference type="InterPro" id="IPR030386">
    <property type="entry name" value="G_GB1_RHD3_dom"/>
</dbReference>
<evidence type="ECO:0000259" key="6">
    <source>
        <dbReference type="PROSITE" id="PS51715"/>
    </source>
</evidence>
<dbReference type="SUPFAM" id="SSF48340">
    <property type="entry name" value="Interferon-induced guanylate-binding protein 1 (GBP1), C-terminal domain"/>
    <property type="match status" value="1"/>
</dbReference>
<evidence type="ECO:0000313" key="7">
    <source>
        <dbReference type="Ensembl" id="ENSLACP00000006379.1"/>
    </source>
</evidence>
<reference evidence="7" key="3">
    <citation type="submission" date="2025-09" db="UniProtKB">
        <authorList>
            <consortium name="Ensembl"/>
        </authorList>
    </citation>
    <scope>IDENTIFICATION</scope>
</reference>
<reference evidence="7" key="2">
    <citation type="submission" date="2025-08" db="UniProtKB">
        <authorList>
            <consortium name="Ensembl"/>
        </authorList>
    </citation>
    <scope>IDENTIFICATION</scope>
</reference>
<dbReference type="EMBL" id="AFYH01236493">
    <property type="status" value="NOT_ANNOTATED_CDS"/>
    <property type="molecule type" value="Genomic_DNA"/>
</dbReference>
<keyword evidence="3" id="KW-0342">GTP-binding</keyword>